<dbReference type="Pfam" id="PF13459">
    <property type="entry name" value="Fer4_15"/>
    <property type="match status" value="1"/>
</dbReference>
<organism evidence="1 2">
    <name type="scientific">Pseudomonas umsongensis</name>
    <dbReference type="NCBI Taxonomy" id="198618"/>
    <lineage>
        <taxon>Bacteria</taxon>
        <taxon>Pseudomonadati</taxon>
        <taxon>Pseudomonadota</taxon>
        <taxon>Gammaproteobacteria</taxon>
        <taxon>Pseudomonadales</taxon>
        <taxon>Pseudomonadaceae</taxon>
        <taxon>Pseudomonas</taxon>
    </lineage>
</organism>
<evidence type="ECO:0000313" key="2">
    <source>
        <dbReference type="Proteomes" id="UP000501367"/>
    </source>
</evidence>
<dbReference type="Proteomes" id="UP000501367">
    <property type="component" value="Chromosome"/>
</dbReference>
<proteinExistence type="predicted"/>
<dbReference type="RefSeq" id="WP_168758429.1">
    <property type="nucleotide sequence ID" value="NZ_CP051487.1"/>
</dbReference>
<gene>
    <name evidence="1" type="ORF">HGP31_19160</name>
</gene>
<sequence length="69" mass="7420">MKVLINKPGCVGHARCNNVAPALYPLDDNGYIASTGFSVPQGQESLAQRGARACPERVIEIRDTPAEPR</sequence>
<dbReference type="EMBL" id="CP051487">
    <property type="protein sequence ID" value="QJC80338.1"/>
    <property type="molecule type" value="Genomic_DNA"/>
</dbReference>
<dbReference type="SUPFAM" id="SSF54862">
    <property type="entry name" value="4Fe-4S ferredoxins"/>
    <property type="match status" value="1"/>
</dbReference>
<reference evidence="1 2" key="1">
    <citation type="submission" date="2020-04" db="EMBL/GenBank/DDBJ databases">
        <authorList>
            <person name="Yao Y."/>
            <person name="He Z."/>
        </authorList>
    </citation>
    <scope>NUCLEOTIDE SEQUENCE [LARGE SCALE GENOMIC DNA]</scope>
    <source>
        <strain evidence="1 2">CY-1</strain>
    </source>
</reference>
<dbReference type="Gene3D" id="3.30.70.20">
    <property type="match status" value="1"/>
</dbReference>
<protein>
    <submittedName>
        <fullName evidence="1">Ferredoxin</fullName>
    </submittedName>
</protein>
<dbReference type="KEGG" id="pum:HGP31_19160"/>
<dbReference type="GeneID" id="72195725"/>
<accession>A0AAE7DFE6</accession>
<dbReference type="AlphaFoldDB" id="A0AAE7DFE6"/>
<name>A0AAE7DFE6_9PSED</name>
<evidence type="ECO:0000313" key="1">
    <source>
        <dbReference type="EMBL" id="QJC80338.1"/>
    </source>
</evidence>